<name>A0A0B0EKZ1_9BACT</name>
<dbReference type="PROSITE" id="PS00889">
    <property type="entry name" value="CNMP_BINDING_2"/>
    <property type="match status" value="1"/>
</dbReference>
<dbReference type="CDD" id="cd00038">
    <property type="entry name" value="CAP_ED"/>
    <property type="match status" value="1"/>
</dbReference>
<dbReference type="InterPro" id="IPR014710">
    <property type="entry name" value="RmlC-like_jellyroll"/>
</dbReference>
<evidence type="ECO:0000313" key="2">
    <source>
        <dbReference type="EMBL" id="KHE93732.1"/>
    </source>
</evidence>
<feature type="domain" description="Cyclic nucleotide-binding" evidence="1">
    <location>
        <begin position="30"/>
        <end position="114"/>
    </location>
</feature>
<gene>
    <name evidence="2" type="primary">crp_3</name>
    <name evidence="2" type="ORF">SCABRO_00465</name>
</gene>
<dbReference type="AlphaFoldDB" id="A0A0B0EKZ1"/>
<reference evidence="2 3" key="1">
    <citation type="submission" date="2014-10" db="EMBL/GenBank/DDBJ databases">
        <title>Draft genome of anammox bacterium scalindua brodae, obtained using differential coverage binning of sequence data from two enrichment reactors.</title>
        <authorList>
            <person name="Speth D.R."/>
            <person name="Russ L."/>
            <person name="Kartal B."/>
            <person name="Op den Camp H.J."/>
            <person name="Dutilh B.E."/>
            <person name="Jetten M.S."/>
        </authorList>
    </citation>
    <scope>NUCLEOTIDE SEQUENCE [LARGE SCALE GENOMIC DNA]</scope>
    <source>
        <strain evidence="2">RU1</strain>
    </source>
</reference>
<dbReference type="InterPro" id="IPR050503">
    <property type="entry name" value="cAMP-dep_PK_reg_su-like"/>
</dbReference>
<organism evidence="2 3">
    <name type="scientific">Candidatus Scalindua brodae</name>
    <dbReference type="NCBI Taxonomy" id="237368"/>
    <lineage>
        <taxon>Bacteria</taxon>
        <taxon>Pseudomonadati</taxon>
        <taxon>Planctomycetota</taxon>
        <taxon>Candidatus Brocadiia</taxon>
        <taxon>Candidatus Brocadiales</taxon>
        <taxon>Candidatus Scalinduaceae</taxon>
        <taxon>Candidatus Scalindua</taxon>
    </lineage>
</organism>
<dbReference type="eggNOG" id="COG0664">
    <property type="taxonomic scope" value="Bacteria"/>
</dbReference>
<protein>
    <submittedName>
        <fullName evidence="2">Transcriptional regulator of Crp/Fnr family protein</fullName>
    </submittedName>
</protein>
<dbReference type="GO" id="GO:0030552">
    <property type="term" value="F:cAMP binding"/>
    <property type="evidence" value="ECO:0007669"/>
    <property type="project" value="TreeGrafter"/>
</dbReference>
<dbReference type="PROSITE" id="PS50042">
    <property type="entry name" value="CNMP_BINDING_3"/>
    <property type="match status" value="1"/>
</dbReference>
<dbReference type="GO" id="GO:0034236">
    <property type="term" value="F:protein kinase A catalytic subunit binding"/>
    <property type="evidence" value="ECO:0007669"/>
    <property type="project" value="TreeGrafter"/>
</dbReference>
<dbReference type="InterPro" id="IPR018490">
    <property type="entry name" value="cNMP-bd_dom_sf"/>
</dbReference>
<proteinExistence type="predicted"/>
<dbReference type="Gene3D" id="2.60.120.10">
    <property type="entry name" value="Jelly Rolls"/>
    <property type="match status" value="1"/>
</dbReference>
<dbReference type="InterPro" id="IPR018488">
    <property type="entry name" value="cNMP-bd_CS"/>
</dbReference>
<evidence type="ECO:0000313" key="3">
    <source>
        <dbReference type="Proteomes" id="UP000030652"/>
    </source>
</evidence>
<sequence>MGTKGLLYTKKKVVFKEGDIIFKEDEEDCKEMYVIDSGRVNIIKKVGDTDITLTTLDEGDFFGEMSLITGNKRSASAIAQTNCKLHTMDKETFEFNLSKDITFMRNILETLAHRLEETDTNLKRHIQRSARLSKVFYATG</sequence>
<dbReference type="SMART" id="SM00100">
    <property type="entry name" value="cNMP"/>
    <property type="match status" value="1"/>
</dbReference>
<dbReference type="EMBL" id="JRYO01000037">
    <property type="protein sequence ID" value="KHE93732.1"/>
    <property type="molecule type" value="Genomic_DNA"/>
</dbReference>
<dbReference type="PANTHER" id="PTHR11635">
    <property type="entry name" value="CAMP-DEPENDENT PROTEIN KINASE REGULATORY CHAIN"/>
    <property type="match status" value="1"/>
</dbReference>
<dbReference type="GO" id="GO:0004862">
    <property type="term" value="F:cAMP-dependent protein kinase inhibitor activity"/>
    <property type="evidence" value="ECO:0007669"/>
    <property type="project" value="TreeGrafter"/>
</dbReference>
<dbReference type="InterPro" id="IPR000595">
    <property type="entry name" value="cNMP-bd_dom"/>
</dbReference>
<dbReference type="PANTHER" id="PTHR11635:SF152">
    <property type="entry name" value="CAMP-DEPENDENT PROTEIN KINASE TYPE I REGULATORY SUBUNIT-RELATED"/>
    <property type="match status" value="1"/>
</dbReference>
<comment type="caution">
    <text evidence="2">The sequence shown here is derived from an EMBL/GenBank/DDBJ whole genome shotgun (WGS) entry which is preliminary data.</text>
</comment>
<evidence type="ECO:0000259" key="1">
    <source>
        <dbReference type="PROSITE" id="PS50042"/>
    </source>
</evidence>
<dbReference type="GO" id="GO:0005829">
    <property type="term" value="C:cytosol"/>
    <property type="evidence" value="ECO:0007669"/>
    <property type="project" value="TreeGrafter"/>
</dbReference>
<dbReference type="Proteomes" id="UP000030652">
    <property type="component" value="Unassembled WGS sequence"/>
</dbReference>
<dbReference type="GO" id="GO:0005952">
    <property type="term" value="C:cAMP-dependent protein kinase complex"/>
    <property type="evidence" value="ECO:0007669"/>
    <property type="project" value="InterPro"/>
</dbReference>
<accession>A0A0B0EKZ1</accession>
<dbReference type="SUPFAM" id="SSF51206">
    <property type="entry name" value="cAMP-binding domain-like"/>
    <property type="match status" value="1"/>
</dbReference>
<dbReference type="Pfam" id="PF00027">
    <property type="entry name" value="cNMP_binding"/>
    <property type="match status" value="1"/>
</dbReference>